<evidence type="ECO:0000313" key="1">
    <source>
        <dbReference type="EMBL" id="MBB5564013.1"/>
    </source>
</evidence>
<sequence>MENRAVIVGQAVEDFIHDLQFPSSQAVRLPKRGRRSFQIFLISIHFLRSQAGLVEPAQASCKLLLDVDNALAPNLGRVRCKYRRDHSFRKQVADIFRLYPGGSQNGKRSGNRPRHGRFAIDDAEALRSGVMSVFCDVHELRELAERADHALQSARRHAGAEGSKIVVQTRAGLSAACRRQTADLFHNLADLFAVAGLNSLTQQSAEKPNVFDQGSGRQASSLHACFPQLKMQMPIPCANVSIGWQDLAEESRTRAIGHE</sequence>
<gene>
    <name evidence="1" type="ORF">GGI59_005718</name>
</gene>
<dbReference type="Proteomes" id="UP000528824">
    <property type="component" value="Unassembled WGS sequence"/>
</dbReference>
<dbReference type="EMBL" id="JACHBC010000016">
    <property type="protein sequence ID" value="MBB5564013.1"/>
    <property type="molecule type" value="Genomic_DNA"/>
</dbReference>
<dbReference type="AlphaFoldDB" id="A0A7W9CXZ3"/>
<evidence type="ECO:0000313" key="2">
    <source>
        <dbReference type="Proteomes" id="UP000528824"/>
    </source>
</evidence>
<name>A0A7W9CXZ3_9HYPH</name>
<comment type="caution">
    <text evidence="1">The sequence shown here is derived from an EMBL/GenBank/DDBJ whole genome shotgun (WGS) entry which is preliminary data.</text>
</comment>
<keyword evidence="2" id="KW-1185">Reference proteome</keyword>
<protein>
    <submittedName>
        <fullName evidence="1">Uncharacterized protein</fullName>
    </submittedName>
</protein>
<reference evidence="1 2" key="1">
    <citation type="submission" date="2020-08" db="EMBL/GenBank/DDBJ databases">
        <title>Genomic Encyclopedia of Type Strains, Phase IV (KMG-V): Genome sequencing to study the core and pangenomes of soil and plant-associated prokaryotes.</title>
        <authorList>
            <person name="Whitman W."/>
        </authorList>
    </citation>
    <scope>NUCLEOTIDE SEQUENCE [LARGE SCALE GENOMIC DNA]</scope>
    <source>
        <strain evidence="1 2">SEMIA 4034</strain>
    </source>
</reference>
<organism evidence="1 2">
    <name type="scientific">Rhizobium lentis</name>
    <dbReference type="NCBI Taxonomy" id="1138194"/>
    <lineage>
        <taxon>Bacteria</taxon>
        <taxon>Pseudomonadati</taxon>
        <taxon>Pseudomonadota</taxon>
        <taxon>Alphaproteobacteria</taxon>
        <taxon>Hyphomicrobiales</taxon>
        <taxon>Rhizobiaceae</taxon>
        <taxon>Rhizobium/Agrobacterium group</taxon>
        <taxon>Rhizobium</taxon>
    </lineage>
</organism>
<proteinExistence type="predicted"/>
<accession>A0A7W9CXZ3</accession>